<dbReference type="EMBL" id="VXLC01000014">
    <property type="protein sequence ID" value="KAA8885935.1"/>
    <property type="molecule type" value="Genomic_DNA"/>
</dbReference>
<dbReference type="SUPFAM" id="SSF50129">
    <property type="entry name" value="GroES-like"/>
    <property type="match status" value="1"/>
</dbReference>
<dbReference type="OrthoDB" id="3727682at2"/>
<name>A0A5N0ECQ9_9NOCA</name>
<evidence type="ECO:0000313" key="3">
    <source>
        <dbReference type="Proteomes" id="UP000323876"/>
    </source>
</evidence>
<proteinExistence type="predicted"/>
<dbReference type="Proteomes" id="UP000323876">
    <property type="component" value="Unassembled WGS sequence"/>
</dbReference>
<dbReference type="AlphaFoldDB" id="A0A5N0ECQ9"/>
<dbReference type="CDD" id="cd05289">
    <property type="entry name" value="MDR_like_2"/>
    <property type="match status" value="1"/>
</dbReference>
<dbReference type="RefSeq" id="WP_150404513.1">
    <property type="nucleotide sequence ID" value="NZ_VXLC01000014.1"/>
</dbReference>
<keyword evidence="3" id="KW-1185">Reference proteome</keyword>
<dbReference type="Pfam" id="PF08240">
    <property type="entry name" value="ADH_N"/>
    <property type="match status" value="1"/>
</dbReference>
<dbReference type="GO" id="GO:0016491">
    <property type="term" value="F:oxidoreductase activity"/>
    <property type="evidence" value="ECO:0007669"/>
    <property type="project" value="InterPro"/>
</dbReference>
<dbReference type="InterPro" id="IPR050700">
    <property type="entry name" value="YIM1/Zinc_Alcohol_DH_Fams"/>
</dbReference>
<dbReference type="SUPFAM" id="SSF51735">
    <property type="entry name" value="NAD(P)-binding Rossmann-fold domains"/>
    <property type="match status" value="1"/>
</dbReference>
<dbReference type="SMART" id="SM00829">
    <property type="entry name" value="PKS_ER"/>
    <property type="match status" value="1"/>
</dbReference>
<evidence type="ECO:0000313" key="2">
    <source>
        <dbReference type="EMBL" id="KAA8885935.1"/>
    </source>
</evidence>
<dbReference type="InterPro" id="IPR036291">
    <property type="entry name" value="NAD(P)-bd_dom_sf"/>
</dbReference>
<comment type="caution">
    <text evidence="2">The sequence shown here is derived from an EMBL/GenBank/DDBJ whole genome shotgun (WGS) entry which is preliminary data.</text>
</comment>
<sequence>MLAIIQRTFGGPDVLEMVEVARPQPGPGEVLVRVAATSVNAADWKVRAGQVPVLGNPPLTLGLDVSGIVEELGSGVDRFQLGDAVHGMVMGGANAEYLVAQAHTLALKPASLDHIHAAALPVAASTAWQALAAVGAGQRVLVHAAAGGVGHLAVEIAKHRGAYVIGTARAANHEYLRELGIDEVIDYTAVDFADTVGDIDVVVDLVGGEYGSRSLRVLGPNGRYLDMQGPASETDPRDEGDPRYERFYVEPSGVSLREIAIMVDRGHLRVSVDQVLPLADVAKAHQLSESGRVRGKIVLTAWNSPA</sequence>
<protein>
    <submittedName>
        <fullName evidence="2">NADP-dependent oxidoreductase</fullName>
    </submittedName>
</protein>
<dbReference type="InterPro" id="IPR020843">
    <property type="entry name" value="ER"/>
</dbReference>
<dbReference type="InterPro" id="IPR011032">
    <property type="entry name" value="GroES-like_sf"/>
</dbReference>
<feature type="domain" description="Enoyl reductase (ER)" evidence="1">
    <location>
        <begin position="10"/>
        <end position="299"/>
    </location>
</feature>
<dbReference type="InterPro" id="IPR013154">
    <property type="entry name" value="ADH-like_N"/>
</dbReference>
<evidence type="ECO:0000259" key="1">
    <source>
        <dbReference type="SMART" id="SM00829"/>
    </source>
</evidence>
<gene>
    <name evidence="2" type="ORF">F3087_25235</name>
</gene>
<organism evidence="2 3">
    <name type="scientific">Nocardia colli</name>
    <dbReference type="NCBI Taxonomy" id="2545717"/>
    <lineage>
        <taxon>Bacteria</taxon>
        <taxon>Bacillati</taxon>
        <taxon>Actinomycetota</taxon>
        <taxon>Actinomycetes</taxon>
        <taxon>Mycobacteriales</taxon>
        <taxon>Nocardiaceae</taxon>
        <taxon>Nocardia</taxon>
    </lineage>
</organism>
<dbReference type="PANTHER" id="PTHR11695">
    <property type="entry name" value="ALCOHOL DEHYDROGENASE RELATED"/>
    <property type="match status" value="1"/>
</dbReference>
<dbReference type="PANTHER" id="PTHR11695:SF294">
    <property type="entry name" value="RETICULON-4-INTERACTING PROTEIN 1, MITOCHONDRIAL"/>
    <property type="match status" value="1"/>
</dbReference>
<dbReference type="Gene3D" id="3.40.50.720">
    <property type="entry name" value="NAD(P)-binding Rossmann-like Domain"/>
    <property type="match status" value="1"/>
</dbReference>
<accession>A0A5N0ECQ9</accession>
<reference evidence="2 3" key="1">
    <citation type="submission" date="2019-09" db="EMBL/GenBank/DDBJ databases">
        <authorList>
            <person name="Wang X."/>
        </authorList>
    </citation>
    <scope>NUCLEOTIDE SEQUENCE [LARGE SCALE GENOMIC DNA]</scope>
    <source>
        <strain evidence="2 3">CICC 11023</strain>
    </source>
</reference>
<dbReference type="Pfam" id="PF13602">
    <property type="entry name" value="ADH_zinc_N_2"/>
    <property type="match status" value="1"/>
</dbReference>
<dbReference type="Gene3D" id="3.90.180.10">
    <property type="entry name" value="Medium-chain alcohol dehydrogenases, catalytic domain"/>
    <property type="match status" value="1"/>
</dbReference>